<dbReference type="AlphaFoldDB" id="A0A9Q1MTM0"/>
<accession>A0A9Q1MTM0</accession>
<organism evidence="1 2">
    <name type="scientific">Anisodus acutangulus</name>
    <dbReference type="NCBI Taxonomy" id="402998"/>
    <lineage>
        <taxon>Eukaryota</taxon>
        <taxon>Viridiplantae</taxon>
        <taxon>Streptophyta</taxon>
        <taxon>Embryophyta</taxon>
        <taxon>Tracheophyta</taxon>
        <taxon>Spermatophyta</taxon>
        <taxon>Magnoliopsida</taxon>
        <taxon>eudicotyledons</taxon>
        <taxon>Gunneridae</taxon>
        <taxon>Pentapetalae</taxon>
        <taxon>asterids</taxon>
        <taxon>lamiids</taxon>
        <taxon>Solanales</taxon>
        <taxon>Solanaceae</taxon>
        <taxon>Solanoideae</taxon>
        <taxon>Hyoscyameae</taxon>
        <taxon>Anisodus</taxon>
    </lineage>
</organism>
<comment type="caution">
    <text evidence="1">The sequence shown here is derived from an EMBL/GenBank/DDBJ whole genome shotgun (WGS) entry which is preliminary data.</text>
</comment>
<sequence>MILVTQYLRTYLVYMLLSWSKLAQVFFQTHYSDGERKGRSIVISITSSEYASLIRLASIAEMTGENVMGSKFGGGLSKADEYRLLHRNEHLFVLTFLLHGGELHNGRGFCFCVKPQKVISHLNTSVQCRLIKREENEIKDESTLPFQRSNDIMLSTVDRICAFFMKIIGAYLQAKFFSSVFTIGLRRSILDCTLVRLIMEWMDKRESKHLRSALELLLC</sequence>
<protein>
    <submittedName>
        <fullName evidence="1">Uncharacterized protein</fullName>
    </submittedName>
</protein>
<evidence type="ECO:0000313" key="1">
    <source>
        <dbReference type="EMBL" id="KAJ8565828.1"/>
    </source>
</evidence>
<gene>
    <name evidence="1" type="ORF">K7X08_008404</name>
</gene>
<reference evidence="2" key="1">
    <citation type="journal article" date="2023" name="Proc. Natl. Acad. Sci. U.S.A.">
        <title>Genomic and structural basis for evolution of tropane alkaloid biosynthesis.</title>
        <authorList>
            <person name="Wanga Y.-J."/>
            <person name="Taina T."/>
            <person name="Yua J.-Y."/>
            <person name="Lia J."/>
            <person name="Xua B."/>
            <person name="Chenc J."/>
            <person name="D'Auriad J.C."/>
            <person name="Huanga J.-P."/>
            <person name="Huanga S.-X."/>
        </authorList>
    </citation>
    <scope>NUCLEOTIDE SEQUENCE [LARGE SCALE GENOMIC DNA]</scope>
    <source>
        <strain evidence="2">cv. KIB-2019</strain>
    </source>
</reference>
<proteinExistence type="predicted"/>
<keyword evidence="2" id="KW-1185">Reference proteome</keyword>
<name>A0A9Q1MTM0_9SOLA</name>
<evidence type="ECO:0000313" key="2">
    <source>
        <dbReference type="Proteomes" id="UP001152561"/>
    </source>
</evidence>
<dbReference type="EMBL" id="JAJAGQ010000004">
    <property type="protein sequence ID" value="KAJ8565828.1"/>
    <property type="molecule type" value="Genomic_DNA"/>
</dbReference>
<dbReference type="Proteomes" id="UP001152561">
    <property type="component" value="Unassembled WGS sequence"/>
</dbReference>